<evidence type="ECO:0000313" key="3">
    <source>
        <dbReference type="EMBL" id="KRO24680.1"/>
    </source>
</evidence>
<keyword evidence="1" id="KW-1133">Transmembrane helix</keyword>
<evidence type="ECO:0000259" key="2">
    <source>
        <dbReference type="Pfam" id="PF13127"/>
    </source>
</evidence>
<keyword evidence="1" id="KW-0812">Transmembrane</keyword>
<feature type="transmembrane region" description="Helical" evidence="1">
    <location>
        <begin position="39"/>
        <end position="59"/>
    </location>
</feature>
<dbReference type="Pfam" id="PF13127">
    <property type="entry name" value="DUF3955"/>
    <property type="match status" value="1"/>
</dbReference>
<feature type="domain" description="DUF3955" evidence="2">
    <location>
        <begin position="5"/>
        <end position="58"/>
    </location>
</feature>
<organism evidence="3 4">
    <name type="scientific">Lactiplantibacillus fabifermentans DSM 21115</name>
    <dbReference type="NCBI Taxonomy" id="1413187"/>
    <lineage>
        <taxon>Bacteria</taxon>
        <taxon>Bacillati</taxon>
        <taxon>Bacillota</taxon>
        <taxon>Bacilli</taxon>
        <taxon>Lactobacillales</taxon>
        <taxon>Lactobacillaceae</taxon>
        <taxon>Lactiplantibacillus</taxon>
    </lineage>
</organism>
<proteinExistence type="predicted"/>
<name>A0A0R2NFW2_9LACO</name>
<dbReference type="EMBL" id="AYGX02000162">
    <property type="protein sequence ID" value="KRO24680.1"/>
    <property type="molecule type" value="Genomic_DNA"/>
</dbReference>
<sequence length="68" mass="7388">MTKLMSLGLMLSGVICFVAFNLIGSTVDASGLVHEPFFLIPIGYLLFAVGAVIGIVRLAQISRQQRHR</sequence>
<dbReference type="InterPro" id="IPR025016">
    <property type="entry name" value="DUF3955"/>
</dbReference>
<dbReference type="Proteomes" id="UP000050920">
    <property type="component" value="Unassembled WGS sequence"/>
</dbReference>
<protein>
    <recommendedName>
        <fullName evidence="2">DUF3955 domain-containing protein</fullName>
    </recommendedName>
</protein>
<evidence type="ECO:0000313" key="4">
    <source>
        <dbReference type="Proteomes" id="UP000050920"/>
    </source>
</evidence>
<gene>
    <name evidence="3" type="ORF">DY78_GL001605</name>
</gene>
<keyword evidence="1" id="KW-0472">Membrane</keyword>
<comment type="caution">
    <text evidence="3">The sequence shown here is derived from an EMBL/GenBank/DDBJ whole genome shotgun (WGS) entry which is preliminary data.</text>
</comment>
<dbReference type="AlphaFoldDB" id="A0A0R2NFW2"/>
<reference evidence="3 4" key="1">
    <citation type="journal article" date="2015" name="Genome Announc.">
        <title>Expanding the biotechnology potential of lactobacilli through comparative genomics of 213 strains and associated genera.</title>
        <authorList>
            <person name="Sun Z."/>
            <person name="Harris H.M."/>
            <person name="McCann A."/>
            <person name="Guo C."/>
            <person name="Argimon S."/>
            <person name="Zhang W."/>
            <person name="Yang X."/>
            <person name="Jeffery I.B."/>
            <person name="Cooney J.C."/>
            <person name="Kagawa T.F."/>
            <person name="Liu W."/>
            <person name="Song Y."/>
            <person name="Salvetti E."/>
            <person name="Wrobel A."/>
            <person name="Rasinkangas P."/>
            <person name="Parkhill J."/>
            <person name="Rea M.C."/>
            <person name="O'Sullivan O."/>
            <person name="Ritari J."/>
            <person name="Douillard F.P."/>
            <person name="Paul Ross R."/>
            <person name="Yang R."/>
            <person name="Briner A.E."/>
            <person name="Felis G.E."/>
            <person name="de Vos W.M."/>
            <person name="Barrangou R."/>
            <person name="Klaenhammer T.R."/>
            <person name="Caufield P.W."/>
            <person name="Cui Y."/>
            <person name="Zhang H."/>
            <person name="O'Toole P.W."/>
        </authorList>
    </citation>
    <scope>NUCLEOTIDE SEQUENCE [LARGE SCALE GENOMIC DNA]</scope>
    <source>
        <strain evidence="3 4">DSM 21115</strain>
    </source>
</reference>
<keyword evidence="4" id="KW-1185">Reference proteome</keyword>
<dbReference type="RefSeq" id="WP_024623672.1">
    <property type="nucleotide sequence ID" value="NZ_AYGX02000162.1"/>
</dbReference>
<accession>A0A0R2NFW2</accession>
<evidence type="ECO:0000256" key="1">
    <source>
        <dbReference type="SAM" id="Phobius"/>
    </source>
</evidence>